<evidence type="ECO:0008006" key="4">
    <source>
        <dbReference type="Google" id="ProtNLM"/>
    </source>
</evidence>
<dbReference type="Proteomes" id="UP000198312">
    <property type="component" value="Chromosome"/>
</dbReference>
<evidence type="ECO:0000313" key="2">
    <source>
        <dbReference type="EMBL" id="ASK62246.1"/>
    </source>
</evidence>
<dbReference type="AlphaFoldDB" id="A0A220U2U6"/>
<feature type="transmembrane region" description="Helical" evidence="1">
    <location>
        <begin position="20"/>
        <end position="45"/>
    </location>
</feature>
<reference evidence="2 3" key="1">
    <citation type="submission" date="2017-07" db="EMBL/GenBank/DDBJ databases">
        <title>Virgibacillus sp. LM2416.</title>
        <authorList>
            <person name="Tak E.J."/>
            <person name="Bae J.-W."/>
        </authorList>
    </citation>
    <scope>NUCLEOTIDE SEQUENCE [LARGE SCALE GENOMIC DNA]</scope>
    <source>
        <strain evidence="2 3">LM2416</strain>
    </source>
</reference>
<dbReference type="OrthoDB" id="1122717at2"/>
<organism evidence="2 3">
    <name type="scientific">Virgibacillus phasianinus</name>
    <dbReference type="NCBI Taxonomy" id="2017483"/>
    <lineage>
        <taxon>Bacteria</taxon>
        <taxon>Bacillati</taxon>
        <taxon>Bacillota</taxon>
        <taxon>Bacilli</taxon>
        <taxon>Bacillales</taxon>
        <taxon>Bacillaceae</taxon>
        <taxon>Virgibacillus</taxon>
    </lineage>
</organism>
<evidence type="ECO:0000313" key="3">
    <source>
        <dbReference type="Proteomes" id="UP000198312"/>
    </source>
</evidence>
<accession>A0A220U2U6</accession>
<dbReference type="RefSeq" id="WP_089061506.1">
    <property type="nucleotide sequence ID" value="NZ_CP022315.1"/>
</dbReference>
<keyword evidence="3" id="KW-1185">Reference proteome</keyword>
<dbReference type="KEGG" id="vil:CFK37_08770"/>
<dbReference type="InterPro" id="IPR047961">
    <property type="entry name" value="Transp_suffix-like"/>
</dbReference>
<name>A0A220U2U6_9BACI</name>
<dbReference type="NCBIfam" id="NF033684">
    <property type="entry name" value="suffix_2_RND"/>
    <property type="match status" value="1"/>
</dbReference>
<proteinExistence type="predicted"/>
<protein>
    <recommendedName>
        <fullName evidence="4">Transporter suffix domain-containing protein</fullName>
    </recommendedName>
</protein>
<feature type="transmembrane region" description="Helical" evidence="1">
    <location>
        <begin position="51"/>
        <end position="70"/>
    </location>
</feature>
<keyword evidence="1" id="KW-0812">Transmembrane</keyword>
<keyword evidence="1" id="KW-1133">Transmembrane helix</keyword>
<keyword evidence="1" id="KW-0472">Membrane</keyword>
<gene>
    <name evidence="2" type="ORF">CFK37_08770</name>
</gene>
<evidence type="ECO:0000256" key="1">
    <source>
        <dbReference type="SAM" id="Phobius"/>
    </source>
</evidence>
<dbReference type="EMBL" id="CP022315">
    <property type="protein sequence ID" value="ASK62246.1"/>
    <property type="molecule type" value="Genomic_DNA"/>
</dbReference>
<sequence length="98" mass="11116">MRKGKVSIKKKQKKLKSYKFGIALLIVAVLCWLTAAVTTLIPFSITVKASIITGGLIIGEILFWVGALLVGKEVVSNYKRYLNPKNWWKKGERKKHEE</sequence>